<evidence type="ECO:0000256" key="1">
    <source>
        <dbReference type="SAM" id="MobiDB-lite"/>
    </source>
</evidence>
<dbReference type="AlphaFoldDB" id="A0A2X0MYY1"/>
<protein>
    <submittedName>
        <fullName evidence="2">BZ3500_MvSof-1268-A1-R1_Chr7-3g09693 protein</fullName>
    </submittedName>
</protein>
<proteinExistence type="predicted"/>
<dbReference type="EMBL" id="FMWP01000125">
    <property type="protein sequence ID" value="SDA02427.1"/>
    <property type="molecule type" value="Genomic_DNA"/>
</dbReference>
<reference evidence="3" key="1">
    <citation type="submission" date="2016-10" db="EMBL/GenBank/DDBJ databases">
        <authorList>
            <person name="Jeantristanb JTB J.-T."/>
            <person name="Ricardo R."/>
        </authorList>
    </citation>
    <scope>NUCLEOTIDE SEQUENCE [LARGE SCALE GENOMIC DNA]</scope>
</reference>
<dbReference type="Proteomes" id="UP000249723">
    <property type="component" value="Unassembled WGS sequence"/>
</dbReference>
<evidence type="ECO:0000313" key="3">
    <source>
        <dbReference type="Proteomes" id="UP000249723"/>
    </source>
</evidence>
<evidence type="ECO:0000313" key="2">
    <source>
        <dbReference type="EMBL" id="SDA02427.1"/>
    </source>
</evidence>
<organism evidence="2 3">
    <name type="scientific">Microbotryum saponariae</name>
    <dbReference type="NCBI Taxonomy" id="289078"/>
    <lineage>
        <taxon>Eukaryota</taxon>
        <taxon>Fungi</taxon>
        <taxon>Dikarya</taxon>
        <taxon>Basidiomycota</taxon>
        <taxon>Pucciniomycotina</taxon>
        <taxon>Microbotryomycetes</taxon>
        <taxon>Microbotryales</taxon>
        <taxon>Microbotryaceae</taxon>
        <taxon>Microbotryum</taxon>
    </lineage>
</organism>
<name>A0A2X0MYY1_9BASI</name>
<sequence>MIGGERFDLNGASSLSLATHPTSRQRLKHAWSLAHRLRTEPTFSTSKIFWRRIGTSCGCYDPRAQEGRDSQVDPVKLALLGAQRWPQP</sequence>
<feature type="region of interest" description="Disordered" evidence="1">
    <location>
        <begin position="1"/>
        <end position="21"/>
    </location>
</feature>
<feature type="compositionally biased region" description="Polar residues" evidence="1">
    <location>
        <begin position="11"/>
        <end position="21"/>
    </location>
</feature>
<keyword evidence="3" id="KW-1185">Reference proteome</keyword>
<accession>A0A2X0MYY1</accession>
<gene>
    <name evidence="2" type="ORF">BZ3500_MVSOF-1268-A1-R1_CHR7-3G09693</name>
</gene>